<sequence length="327" mass="34281">MTTGTPPSRRRPTWPELPAPVRAAIETRLGAPVTGWTSHDGGYSPGLASTLRTDGGTVFVKAVGVSHEFAATLYRQEARRSALLPRGVPAPRARWLLDVPTDDGAWVAVASDAVAGRAPTSPLRGRDLDAVAQLALRVGEHEVAPGVLPEVADELPTSCTAALAADRPEGLATLDPWFTTHLDRLADLERHAPEAVAGTRLVHGDLRADNTLLVEPAPDGGRAAGARPAALAVDWAYPARGAAFCDLVGMLPATQAGGGPAPEDVLARHPLPHGTDEDAVTAYLVALTGYFVHSSLQPPPPGIPHVRAFQRVQGEAGVAWLRRRLGG</sequence>
<organism evidence="1 2">
    <name type="scientific">Isoptericola cucumis</name>
    <dbReference type="NCBI Taxonomy" id="1776856"/>
    <lineage>
        <taxon>Bacteria</taxon>
        <taxon>Bacillati</taxon>
        <taxon>Actinomycetota</taxon>
        <taxon>Actinomycetes</taxon>
        <taxon>Micrococcales</taxon>
        <taxon>Promicromonosporaceae</taxon>
        <taxon>Isoptericola</taxon>
    </lineage>
</organism>
<name>A0ABQ2B439_9MICO</name>
<evidence type="ECO:0008006" key="3">
    <source>
        <dbReference type="Google" id="ProtNLM"/>
    </source>
</evidence>
<proteinExistence type="predicted"/>
<gene>
    <name evidence="1" type="ORF">GCM10007368_16370</name>
</gene>
<dbReference type="InterPro" id="IPR011009">
    <property type="entry name" value="Kinase-like_dom_sf"/>
</dbReference>
<dbReference type="Gene3D" id="3.90.1200.10">
    <property type="match status" value="1"/>
</dbReference>
<accession>A0ABQ2B439</accession>
<comment type="caution">
    <text evidence="1">The sequence shown here is derived from an EMBL/GenBank/DDBJ whole genome shotgun (WGS) entry which is preliminary data.</text>
</comment>
<dbReference type="EMBL" id="BMDG01000005">
    <property type="protein sequence ID" value="GGI07481.1"/>
    <property type="molecule type" value="Genomic_DNA"/>
</dbReference>
<evidence type="ECO:0000313" key="1">
    <source>
        <dbReference type="EMBL" id="GGI07481.1"/>
    </source>
</evidence>
<reference evidence="2" key="1">
    <citation type="journal article" date="2019" name="Int. J. Syst. Evol. Microbiol.">
        <title>The Global Catalogue of Microorganisms (GCM) 10K type strain sequencing project: providing services to taxonomists for standard genome sequencing and annotation.</title>
        <authorList>
            <consortium name="The Broad Institute Genomics Platform"/>
            <consortium name="The Broad Institute Genome Sequencing Center for Infectious Disease"/>
            <person name="Wu L."/>
            <person name="Ma J."/>
        </authorList>
    </citation>
    <scope>NUCLEOTIDE SEQUENCE [LARGE SCALE GENOMIC DNA]</scope>
    <source>
        <strain evidence="2">CCM 8653</strain>
    </source>
</reference>
<dbReference type="RefSeq" id="WP_229737838.1">
    <property type="nucleotide sequence ID" value="NZ_BMDG01000005.1"/>
</dbReference>
<dbReference type="SUPFAM" id="SSF56112">
    <property type="entry name" value="Protein kinase-like (PK-like)"/>
    <property type="match status" value="1"/>
</dbReference>
<protein>
    <recommendedName>
        <fullName evidence="3">Aminoglycoside phosphotransferase</fullName>
    </recommendedName>
</protein>
<keyword evidence="2" id="KW-1185">Reference proteome</keyword>
<evidence type="ECO:0000313" key="2">
    <source>
        <dbReference type="Proteomes" id="UP000632535"/>
    </source>
</evidence>
<dbReference type="Proteomes" id="UP000632535">
    <property type="component" value="Unassembled WGS sequence"/>
</dbReference>